<evidence type="ECO:0000256" key="1">
    <source>
        <dbReference type="SAM" id="MobiDB-lite"/>
    </source>
</evidence>
<accession>A0AAV7Q7R3</accession>
<comment type="caution">
    <text evidence="2">The sequence shown here is derived from an EMBL/GenBank/DDBJ whole genome shotgun (WGS) entry which is preliminary data.</text>
</comment>
<keyword evidence="3" id="KW-1185">Reference proteome</keyword>
<dbReference type="AlphaFoldDB" id="A0AAV7Q7R3"/>
<gene>
    <name evidence="2" type="ORF">NDU88_002647</name>
</gene>
<proteinExistence type="predicted"/>
<feature type="region of interest" description="Disordered" evidence="1">
    <location>
        <begin position="1"/>
        <end position="26"/>
    </location>
</feature>
<reference evidence="2" key="1">
    <citation type="journal article" date="2022" name="bioRxiv">
        <title>Sequencing and chromosome-scale assembly of the giantPleurodeles waltlgenome.</title>
        <authorList>
            <person name="Brown T."/>
            <person name="Elewa A."/>
            <person name="Iarovenko S."/>
            <person name="Subramanian E."/>
            <person name="Araus A.J."/>
            <person name="Petzold A."/>
            <person name="Susuki M."/>
            <person name="Suzuki K.-i.T."/>
            <person name="Hayashi T."/>
            <person name="Toyoda A."/>
            <person name="Oliveira C."/>
            <person name="Osipova E."/>
            <person name="Leigh N.D."/>
            <person name="Simon A."/>
            <person name="Yun M.H."/>
        </authorList>
    </citation>
    <scope>NUCLEOTIDE SEQUENCE</scope>
    <source>
        <strain evidence="2">20211129_DDA</strain>
        <tissue evidence="2">Liver</tissue>
    </source>
</reference>
<organism evidence="2 3">
    <name type="scientific">Pleurodeles waltl</name>
    <name type="common">Iberian ribbed newt</name>
    <dbReference type="NCBI Taxonomy" id="8319"/>
    <lineage>
        <taxon>Eukaryota</taxon>
        <taxon>Metazoa</taxon>
        <taxon>Chordata</taxon>
        <taxon>Craniata</taxon>
        <taxon>Vertebrata</taxon>
        <taxon>Euteleostomi</taxon>
        <taxon>Amphibia</taxon>
        <taxon>Batrachia</taxon>
        <taxon>Caudata</taxon>
        <taxon>Salamandroidea</taxon>
        <taxon>Salamandridae</taxon>
        <taxon>Pleurodelinae</taxon>
        <taxon>Pleurodeles</taxon>
    </lineage>
</organism>
<evidence type="ECO:0000313" key="3">
    <source>
        <dbReference type="Proteomes" id="UP001066276"/>
    </source>
</evidence>
<sequence length="96" mass="10841">MLGDPLSKPQVKPDLGEDDPPVEGPSNALIPLALWEDFAALRKEVAFDVKAIWKELVEMGQRVDSLECAGDMREEKLPERSKELLELRDKNEDLLL</sequence>
<dbReference type="Proteomes" id="UP001066276">
    <property type="component" value="Chromosome 6"/>
</dbReference>
<evidence type="ECO:0000313" key="2">
    <source>
        <dbReference type="EMBL" id="KAJ1136230.1"/>
    </source>
</evidence>
<protein>
    <submittedName>
        <fullName evidence="2">Uncharacterized protein</fullName>
    </submittedName>
</protein>
<dbReference type="EMBL" id="JANPWB010000010">
    <property type="protein sequence ID" value="KAJ1136230.1"/>
    <property type="molecule type" value="Genomic_DNA"/>
</dbReference>
<name>A0AAV7Q7R3_PLEWA</name>